<keyword evidence="9" id="KW-0472">Membrane</keyword>
<feature type="domain" description="Disease resistance R13L4/SHOC-2-like LRR" evidence="13">
    <location>
        <begin position="23"/>
        <end position="331"/>
    </location>
</feature>
<dbReference type="Pfam" id="PF08263">
    <property type="entry name" value="LRRNT_2"/>
    <property type="match status" value="1"/>
</dbReference>
<dbReference type="SUPFAM" id="SSF52058">
    <property type="entry name" value="L domain-like"/>
    <property type="match status" value="2"/>
</dbReference>
<dbReference type="SMART" id="SM00365">
    <property type="entry name" value="LRR_SD22"/>
    <property type="match status" value="6"/>
</dbReference>
<dbReference type="Pfam" id="PF13855">
    <property type="entry name" value="LRR_8"/>
    <property type="match status" value="3"/>
</dbReference>
<dbReference type="EnsemblPlants" id="AUR62002215-RA">
    <property type="protein sequence ID" value="AUR62002215-RA:cds"/>
    <property type="gene ID" value="AUR62002215"/>
</dbReference>
<evidence type="ECO:0000256" key="8">
    <source>
        <dbReference type="ARBA" id="ARBA00022989"/>
    </source>
</evidence>
<proteinExistence type="inferred from homology"/>
<evidence type="ECO:0000313" key="15">
    <source>
        <dbReference type="Proteomes" id="UP000596660"/>
    </source>
</evidence>
<evidence type="ECO:0000256" key="9">
    <source>
        <dbReference type="ARBA" id="ARBA00023136"/>
    </source>
</evidence>
<comment type="subcellular location">
    <subcellularLocation>
        <location evidence="1">Cell membrane</location>
        <topology evidence="1">Single-pass type I membrane protein</topology>
    </subcellularLocation>
</comment>
<keyword evidence="7" id="KW-0677">Repeat</keyword>
<evidence type="ECO:0000259" key="12">
    <source>
        <dbReference type="Pfam" id="PF08263"/>
    </source>
</evidence>
<keyword evidence="15" id="KW-1185">Reference proteome</keyword>
<dbReference type="AlphaFoldDB" id="A0A803KT57"/>
<evidence type="ECO:0000256" key="3">
    <source>
        <dbReference type="ARBA" id="ARBA00022475"/>
    </source>
</evidence>
<dbReference type="Proteomes" id="UP000596660">
    <property type="component" value="Unplaced"/>
</dbReference>
<name>A0A803KT57_CHEQI</name>
<evidence type="ECO:0000256" key="1">
    <source>
        <dbReference type="ARBA" id="ARBA00004251"/>
    </source>
</evidence>
<dbReference type="FunFam" id="3.80.10.10:FF:000111">
    <property type="entry name" value="LRR receptor-like serine/threonine-protein kinase ERECTA"/>
    <property type="match status" value="1"/>
</dbReference>
<dbReference type="Pfam" id="PF23598">
    <property type="entry name" value="LRR_14"/>
    <property type="match status" value="1"/>
</dbReference>
<dbReference type="InterPro" id="IPR055414">
    <property type="entry name" value="LRR_R13L4/SHOC2-like"/>
</dbReference>
<evidence type="ECO:0000256" key="6">
    <source>
        <dbReference type="ARBA" id="ARBA00022729"/>
    </source>
</evidence>
<evidence type="ECO:0000256" key="11">
    <source>
        <dbReference type="SAM" id="MobiDB-lite"/>
    </source>
</evidence>
<keyword evidence="3" id="KW-1003">Cell membrane</keyword>
<evidence type="ECO:0008006" key="16">
    <source>
        <dbReference type="Google" id="ProtNLM"/>
    </source>
</evidence>
<dbReference type="PANTHER" id="PTHR48061">
    <property type="entry name" value="LEUCINE-RICH REPEAT RECEPTOR PROTEIN KINASE EMS1-LIKE-RELATED"/>
    <property type="match status" value="1"/>
</dbReference>
<dbReference type="PRINTS" id="PR00019">
    <property type="entry name" value="LEURICHRPT"/>
</dbReference>
<dbReference type="InterPro" id="IPR013210">
    <property type="entry name" value="LRR_N_plant-typ"/>
</dbReference>
<reference evidence="14" key="2">
    <citation type="submission" date="2021-03" db="UniProtKB">
        <authorList>
            <consortium name="EnsemblPlants"/>
        </authorList>
    </citation>
    <scope>IDENTIFICATION</scope>
</reference>
<dbReference type="Pfam" id="PF00560">
    <property type="entry name" value="LRR_1"/>
    <property type="match status" value="2"/>
</dbReference>
<protein>
    <recommendedName>
        <fullName evidence="16">Leucine-rich repeat-containing N-terminal plant-type domain-containing protein</fullName>
    </recommendedName>
</protein>
<comment type="similarity">
    <text evidence="2">Belongs to the RLP family.</text>
</comment>
<dbReference type="InterPro" id="IPR003591">
    <property type="entry name" value="Leu-rich_rpt_typical-subtyp"/>
</dbReference>
<evidence type="ECO:0000256" key="5">
    <source>
        <dbReference type="ARBA" id="ARBA00022692"/>
    </source>
</evidence>
<keyword evidence="5" id="KW-0812">Transmembrane</keyword>
<dbReference type="InterPro" id="IPR001611">
    <property type="entry name" value="Leu-rich_rpt"/>
</dbReference>
<dbReference type="Gramene" id="AUR62002215-RA">
    <property type="protein sequence ID" value="AUR62002215-RA:cds"/>
    <property type="gene ID" value="AUR62002215"/>
</dbReference>
<keyword evidence="6" id="KW-0732">Signal</keyword>
<sequence length="767" mass="84861">MGWNQSTDCCQWTGVTCDNSTGRVIGLSLTNKDISGSQSYLCSMFHLQFLKSLNLLLNNNNLQGEIPSAIGNLQSLEELYLGSANFSGVIPSSISNLKKLRIIDLSNNTFSGPIPSFSSMKNLEYLDLSHNNLNGSINATEWDKLLSLEWLDLSYNSLDGSIPTSLFSLPLLKYIDLSGNKFSGQLNEFASIASSQLYSLVLSNNNLEGPIPNSIFELKNLSELDLSSNRLNGTLDLGNDILHSFKNLRYLDLSKNRLSITTNGGGENSSFPQLCILNLASCNLFTIPKFLKNQTSLQNLDLSMNHITGTMPGWMWQVPQLNLSFNHLEELEIPSTLSNYDCDEQLLHYFIDKYLDFSNNNFSSIDPNIGNHLSSTKAYYLSFSRNNFHGIIPTSLCNATNLEVLNLEYNNFGGIIPDCFTALTQLSTLNLRGNQLHGEIPAKFREGCSLETLELNENFLEGRIPRSLAHCKALKVLDLGNNQLNDTFPCHLNGLSNLQVLILHSNKLHGTIVCPQSHSIWPLLQIMDVSSNHFIGELKAQSLFNWPLMMAGVTKEQSEPSFIQTSFSGGAKYYQNSISLNFKGNSYQLQYILTIFTSIDFSNNAFHGELPEELGNLNALVVLNLSYNSFSGHIPSSLGNLSQIESLDLSWNNLSGKIPAQLANLNFLEYLDLSFNKLSGKIPTGPQLQTFKASSYEGNQGLYGPPLTAKDPTVTPPTSSEGSNWSSKSEQEWMLRGAEVGFPVGITVFVGPILYIKRCCCVRSCCG</sequence>
<evidence type="ECO:0000256" key="2">
    <source>
        <dbReference type="ARBA" id="ARBA00009592"/>
    </source>
</evidence>
<evidence type="ECO:0000313" key="14">
    <source>
        <dbReference type="EnsemblPlants" id="AUR62002215-RA:cds"/>
    </source>
</evidence>
<feature type="domain" description="Leucine-rich repeat-containing N-terminal plant-type" evidence="12">
    <location>
        <begin position="2"/>
        <end position="18"/>
    </location>
</feature>
<dbReference type="FunFam" id="3.80.10.10:FF:000213">
    <property type="entry name" value="Tyrosine-sulfated glycopeptide receptor 1"/>
    <property type="match status" value="1"/>
</dbReference>
<evidence type="ECO:0000256" key="4">
    <source>
        <dbReference type="ARBA" id="ARBA00022614"/>
    </source>
</evidence>
<dbReference type="Gene3D" id="3.80.10.10">
    <property type="entry name" value="Ribonuclease Inhibitor"/>
    <property type="match status" value="4"/>
</dbReference>
<keyword evidence="10" id="KW-0325">Glycoprotein</keyword>
<organism evidence="14 15">
    <name type="scientific">Chenopodium quinoa</name>
    <name type="common">Quinoa</name>
    <dbReference type="NCBI Taxonomy" id="63459"/>
    <lineage>
        <taxon>Eukaryota</taxon>
        <taxon>Viridiplantae</taxon>
        <taxon>Streptophyta</taxon>
        <taxon>Embryophyta</taxon>
        <taxon>Tracheophyta</taxon>
        <taxon>Spermatophyta</taxon>
        <taxon>Magnoliopsida</taxon>
        <taxon>eudicotyledons</taxon>
        <taxon>Gunneridae</taxon>
        <taxon>Pentapetalae</taxon>
        <taxon>Caryophyllales</taxon>
        <taxon>Chenopodiaceae</taxon>
        <taxon>Chenopodioideae</taxon>
        <taxon>Atripliceae</taxon>
        <taxon>Chenopodium</taxon>
    </lineage>
</organism>
<dbReference type="PANTHER" id="PTHR48061:SF51">
    <property type="entry name" value="RECEPTOR LIKE PROTEIN 30-LIKE"/>
    <property type="match status" value="1"/>
</dbReference>
<dbReference type="FunFam" id="3.80.10.10:FF:000400">
    <property type="entry name" value="Nuclear pore complex protein NUP107"/>
    <property type="match status" value="1"/>
</dbReference>
<evidence type="ECO:0000259" key="13">
    <source>
        <dbReference type="Pfam" id="PF23598"/>
    </source>
</evidence>
<evidence type="ECO:0000256" key="7">
    <source>
        <dbReference type="ARBA" id="ARBA00022737"/>
    </source>
</evidence>
<reference evidence="14" key="1">
    <citation type="journal article" date="2017" name="Nature">
        <title>The genome of Chenopodium quinoa.</title>
        <authorList>
            <person name="Jarvis D.E."/>
            <person name="Ho Y.S."/>
            <person name="Lightfoot D.J."/>
            <person name="Schmoeckel S.M."/>
            <person name="Li B."/>
            <person name="Borm T.J.A."/>
            <person name="Ohyanagi H."/>
            <person name="Mineta K."/>
            <person name="Michell C.T."/>
            <person name="Saber N."/>
            <person name="Kharbatia N.M."/>
            <person name="Rupper R.R."/>
            <person name="Sharp A.R."/>
            <person name="Dally N."/>
            <person name="Boughton B.A."/>
            <person name="Woo Y.H."/>
            <person name="Gao G."/>
            <person name="Schijlen E.G.W.M."/>
            <person name="Guo X."/>
            <person name="Momin A.A."/>
            <person name="Negrao S."/>
            <person name="Al-Babili S."/>
            <person name="Gehring C."/>
            <person name="Roessner U."/>
            <person name="Jung C."/>
            <person name="Murphy K."/>
            <person name="Arold S.T."/>
            <person name="Gojobori T."/>
            <person name="van der Linden C.G."/>
            <person name="van Loo E.N."/>
            <person name="Jellen E.N."/>
            <person name="Maughan P.J."/>
            <person name="Tester M."/>
        </authorList>
    </citation>
    <scope>NUCLEOTIDE SEQUENCE [LARGE SCALE GENOMIC DNA]</scope>
    <source>
        <strain evidence="14">cv. PI 614886</strain>
    </source>
</reference>
<dbReference type="SMART" id="SM00369">
    <property type="entry name" value="LRR_TYP"/>
    <property type="match status" value="11"/>
</dbReference>
<feature type="region of interest" description="Disordered" evidence="11">
    <location>
        <begin position="705"/>
        <end position="727"/>
    </location>
</feature>
<dbReference type="InterPro" id="IPR046956">
    <property type="entry name" value="RLP23-like"/>
</dbReference>
<keyword evidence="4" id="KW-0433">Leucine-rich repeat</keyword>
<dbReference type="OMA" id="NAPNIQI"/>
<keyword evidence="8" id="KW-1133">Transmembrane helix</keyword>
<evidence type="ECO:0000256" key="10">
    <source>
        <dbReference type="ARBA" id="ARBA00023180"/>
    </source>
</evidence>
<dbReference type="GO" id="GO:0005886">
    <property type="term" value="C:plasma membrane"/>
    <property type="evidence" value="ECO:0007669"/>
    <property type="project" value="UniProtKB-SubCell"/>
</dbReference>
<dbReference type="InterPro" id="IPR032675">
    <property type="entry name" value="LRR_dom_sf"/>
</dbReference>
<accession>A0A803KT57</accession>